<dbReference type="Proteomes" id="UP000664521">
    <property type="component" value="Unassembled WGS sequence"/>
</dbReference>
<dbReference type="InterPro" id="IPR051948">
    <property type="entry name" value="Hsp70_co-chaperone_J-domain"/>
</dbReference>
<evidence type="ECO:0000313" key="4">
    <source>
        <dbReference type="EMBL" id="CAF9912924.1"/>
    </source>
</evidence>
<keyword evidence="2" id="KW-0812">Transmembrane</keyword>
<name>A0A8H3IGL5_9LECA</name>
<comment type="caution">
    <text evidence="4">The sequence shown here is derived from an EMBL/GenBank/DDBJ whole genome shotgun (WGS) entry which is preliminary data.</text>
</comment>
<keyword evidence="2" id="KW-1133">Transmembrane helix</keyword>
<dbReference type="InterPro" id="IPR001623">
    <property type="entry name" value="DnaJ_domain"/>
</dbReference>
<dbReference type="PRINTS" id="PR00625">
    <property type="entry name" value="JDOMAIN"/>
</dbReference>
<dbReference type="EMBL" id="CAJPDS010000012">
    <property type="protein sequence ID" value="CAF9912924.1"/>
    <property type="molecule type" value="Genomic_DNA"/>
</dbReference>
<dbReference type="PANTHER" id="PTHR44360:SF1">
    <property type="entry name" value="DNAJ HOMOLOG SUBFAMILY B MEMBER 9"/>
    <property type="match status" value="1"/>
</dbReference>
<dbReference type="GO" id="GO:0005783">
    <property type="term" value="C:endoplasmic reticulum"/>
    <property type="evidence" value="ECO:0007669"/>
    <property type="project" value="TreeGrafter"/>
</dbReference>
<dbReference type="AlphaFoldDB" id="A0A8H3IGL5"/>
<dbReference type="GO" id="GO:0051087">
    <property type="term" value="F:protein-folding chaperone binding"/>
    <property type="evidence" value="ECO:0007669"/>
    <property type="project" value="TreeGrafter"/>
</dbReference>
<dbReference type="GO" id="GO:0051787">
    <property type="term" value="F:misfolded protein binding"/>
    <property type="evidence" value="ECO:0007669"/>
    <property type="project" value="TreeGrafter"/>
</dbReference>
<dbReference type="Gene3D" id="1.10.287.110">
    <property type="entry name" value="DnaJ domain"/>
    <property type="match status" value="1"/>
</dbReference>
<evidence type="ECO:0000256" key="1">
    <source>
        <dbReference type="ARBA" id="ARBA00023186"/>
    </source>
</evidence>
<dbReference type="OrthoDB" id="436519at2759"/>
<feature type="domain" description="J" evidence="3">
    <location>
        <begin position="84"/>
        <end position="156"/>
    </location>
</feature>
<accession>A0A8H3IGL5</accession>
<dbReference type="Pfam" id="PF00226">
    <property type="entry name" value="DnaJ"/>
    <property type="match status" value="1"/>
</dbReference>
<proteinExistence type="predicted"/>
<evidence type="ECO:0000259" key="3">
    <source>
        <dbReference type="PROSITE" id="PS50076"/>
    </source>
</evidence>
<sequence>MAATASVSINNLFSYIGWTFLPNLVTGWIQAIYYGIMIRAGDAKPQPGTPLYVKHRRRIHITVVLAYLAYTIYEADYWMRQAGDFYQLLGVPLDADEKMIKSRFRRLAALHHPDKISSVFGSDRDTGAADMYFVSLKTAQDTLSNPVKRYAYERFGPDIVQWQHCSTVKDYLWAGLPSASGFYIGSFILMIVLGTLGYVNWGRYWRYLTFTALCILEIYILTRTYTPPILTSVINPFFTTFTTHPPFLPFQLLHLARKSIFTLFIALSQLSSFFAPPTSPTASSNGGIDPQQLTRLEQMALGSDMELARLLSLEMAPFAGDEGMVRELKGRTREWLVTNTIRTDPEVRDAVGRALGRRRVGAPAGAKS</sequence>
<dbReference type="InterPro" id="IPR036869">
    <property type="entry name" value="J_dom_sf"/>
</dbReference>
<gene>
    <name evidence="4" type="ORF">HETSPECPRED_001248</name>
</gene>
<feature type="transmembrane region" description="Helical" evidence="2">
    <location>
        <begin position="171"/>
        <end position="198"/>
    </location>
</feature>
<keyword evidence="5" id="KW-1185">Reference proteome</keyword>
<dbReference type="SMART" id="SM00271">
    <property type="entry name" value="DnaJ"/>
    <property type="match status" value="1"/>
</dbReference>
<dbReference type="CDD" id="cd06257">
    <property type="entry name" value="DnaJ"/>
    <property type="match status" value="1"/>
</dbReference>
<evidence type="ECO:0000313" key="5">
    <source>
        <dbReference type="Proteomes" id="UP000664521"/>
    </source>
</evidence>
<dbReference type="GO" id="GO:0036503">
    <property type="term" value="P:ERAD pathway"/>
    <property type="evidence" value="ECO:0007669"/>
    <property type="project" value="TreeGrafter"/>
</dbReference>
<reference evidence="4" key="1">
    <citation type="submission" date="2021-03" db="EMBL/GenBank/DDBJ databases">
        <authorList>
            <person name="Tagirdzhanova G."/>
        </authorList>
    </citation>
    <scope>NUCLEOTIDE SEQUENCE</scope>
</reference>
<keyword evidence="1" id="KW-0143">Chaperone</keyword>
<dbReference type="PANTHER" id="PTHR44360">
    <property type="entry name" value="DNAJ HOMOLOG SUBFAMILY B MEMBER 9"/>
    <property type="match status" value="1"/>
</dbReference>
<feature type="transmembrane region" description="Helical" evidence="2">
    <location>
        <begin position="12"/>
        <end position="36"/>
    </location>
</feature>
<protein>
    <recommendedName>
        <fullName evidence="3">J domain-containing protein</fullName>
    </recommendedName>
</protein>
<keyword evidence="2" id="KW-0472">Membrane</keyword>
<organism evidence="4 5">
    <name type="scientific">Heterodermia speciosa</name>
    <dbReference type="NCBI Taxonomy" id="116794"/>
    <lineage>
        <taxon>Eukaryota</taxon>
        <taxon>Fungi</taxon>
        <taxon>Dikarya</taxon>
        <taxon>Ascomycota</taxon>
        <taxon>Pezizomycotina</taxon>
        <taxon>Lecanoromycetes</taxon>
        <taxon>OSLEUM clade</taxon>
        <taxon>Lecanoromycetidae</taxon>
        <taxon>Caliciales</taxon>
        <taxon>Physciaceae</taxon>
        <taxon>Heterodermia</taxon>
    </lineage>
</organism>
<dbReference type="SUPFAM" id="SSF46565">
    <property type="entry name" value="Chaperone J-domain"/>
    <property type="match status" value="1"/>
</dbReference>
<evidence type="ECO:0000256" key="2">
    <source>
        <dbReference type="SAM" id="Phobius"/>
    </source>
</evidence>
<dbReference type="PROSITE" id="PS50076">
    <property type="entry name" value="DNAJ_2"/>
    <property type="match status" value="1"/>
</dbReference>